<evidence type="ECO:0000313" key="3">
    <source>
        <dbReference type="Proteomes" id="UP000192940"/>
    </source>
</evidence>
<dbReference type="Gene3D" id="2.60.40.380">
    <property type="entry name" value="Purple acid phosphatase-like, N-terminal"/>
    <property type="match status" value="1"/>
</dbReference>
<organism evidence="2 3">
    <name type="scientific">Paenibacillus uliginis N3/975</name>
    <dbReference type="NCBI Taxonomy" id="1313296"/>
    <lineage>
        <taxon>Bacteria</taxon>
        <taxon>Bacillati</taxon>
        <taxon>Bacillota</taxon>
        <taxon>Bacilli</taxon>
        <taxon>Bacillales</taxon>
        <taxon>Paenibacillaceae</taxon>
        <taxon>Paenibacillus</taxon>
    </lineage>
</organism>
<dbReference type="AlphaFoldDB" id="A0A1X7HBM2"/>
<evidence type="ECO:0000313" key="2">
    <source>
        <dbReference type="EMBL" id="SMF83414.1"/>
    </source>
</evidence>
<name>A0A1X7HBM2_9BACL</name>
<reference evidence="3" key="1">
    <citation type="submission" date="2017-04" db="EMBL/GenBank/DDBJ databases">
        <authorList>
            <person name="Varghese N."/>
            <person name="Submissions S."/>
        </authorList>
    </citation>
    <scope>NUCLEOTIDE SEQUENCE [LARGE SCALE GENOMIC DNA]</scope>
    <source>
        <strain evidence="3">N3/975</strain>
    </source>
</reference>
<protein>
    <submittedName>
        <fullName evidence="2">Purple acid Phosphatase, N-terminal domain</fullName>
    </submittedName>
</protein>
<dbReference type="EMBL" id="LT840184">
    <property type="protein sequence ID" value="SMF83414.1"/>
    <property type="molecule type" value="Genomic_DNA"/>
</dbReference>
<gene>
    <name evidence="2" type="ORF">SAMN05661091_2374</name>
</gene>
<accession>A0A1X7HBM2</accession>
<dbReference type="Pfam" id="PF16656">
    <property type="entry name" value="Pur_ac_phosph_N"/>
    <property type="match status" value="1"/>
</dbReference>
<keyword evidence="3" id="KW-1185">Reference proteome</keyword>
<proteinExistence type="predicted"/>
<dbReference type="Proteomes" id="UP000192940">
    <property type="component" value="Chromosome I"/>
</dbReference>
<dbReference type="STRING" id="1313296.SAMN05661091_2374"/>
<feature type="domain" description="Purple acid phosphatase N-terminal" evidence="1">
    <location>
        <begin position="1"/>
        <end position="74"/>
    </location>
</feature>
<dbReference type="GO" id="GO:0046872">
    <property type="term" value="F:metal ion binding"/>
    <property type="evidence" value="ECO:0007669"/>
    <property type="project" value="InterPro"/>
</dbReference>
<dbReference type="GO" id="GO:0003993">
    <property type="term" value="F:acid phosphatase activity"/>
    <property type="evidence" value="ECO:0007669"/>
    <property type="project" value="InterPro"/>
</dbReference>
<dbReference type="SUPFAM" id="SSF49363">
    <property type="entry name" value="Purple acid phosphatase, N-terminal domain"/>
    <property type="match status" value="1"/>
</dbReference>
<dbReference type="InterPro" id="IPR015914">
    <property type="entry name" value="PAPs_N"/>
</dbReference>
<evidence type="ECO:0000259" key="1">
    <source>
        <dbReference type="Pfam" id="PF16656"/>
    </source>
</evidence>
<dbReference type="InterPro" id="IPR008963">
    <property type="entry name" value="Purple_acid_Pase-like_N"/>
</dbReference>
<sequence length="83" mass="9280">MTIMWETSEPASSRVDVLLAERIHSGYQGNYKKPEQVITTVSNEGHSKIHQLTVNGLEAGTVYFYQIHSGNGQSVRLHLVLIN</sequence>